<dbReference type="Gene3D" id="3.10.50.10">
    <property type="match status" value="1"/>
</dbReference>
<dbReference type="SUPFAM" id="SSF54556">
    <property type="entry name" value="Chitinase insertion domain"/>
    <property type="match status" value="1"/>
</dbReference>
<feature type="signal peptide" evidence="1">
    <location>
        <begin position="1"/>
        <end position="19"/>
    </location>
</feature>
<proteinExistence type="predicted"/>
<dbReference type="SUPFAM" id="SSF51445">
    <property type="entry name" value="(Trans)glycosidases"/>
    <property type="match status" value="1"/>
</dbReference>
<dbReference type="Proteomes" id="UP000716291">
    <property type="component" value="Unassembled WGS sequence"/>
</dbReference>
<dbReference type="Gene3D" id="3.20.20.80">
    <property type="entry name" value="Glycosidases"/>
    <property type="match status" value="1"/>
</dbReference>
<sequence length="401" mass="44624">MKTGVFLFYLSLCIHALQAARISKKAIIGYFPNWLNGTFPVSKVDFTKYTHIHYAFALMVDGHLPTWENASHVEKELPQLVSAAHKGGAKVLTSLGGWSGSITFSKMANNTKTRKDFVNWCINHMKKYKTDGIDIDWEYPGRQGAGCNTVDEDNDVDNFLKLLKELRQGVDKQFKSNKKEITIAASVSLLKSNVSDFAHVLDRVNVMTYDINGAWNEQTGPNSPLYAPKGSISFSSAIEGWIKAGIPTNKIAGGIAFYGRSTTAKENMLKTKSIYQDQVKSVVPKGDSKDTTQSDPYCPADNGAYSGTWRFNHLLSEGVLSTPLKAKLPWVRTWDNSTATPWLFNPKTNTFLTYDDPESIAKKACYSLKKDLAGVMIWSVDQDTDKLDLLNAAYKIRNGKC</sequence>
<dbReference type="PROSITE" id="PS51910">
    <property type="entry name" value="GH18_2"/>
    <property type="match status" value="1"/>
</dbReference>
<dbReference type="InterPro" id="IPR001223">
    <property type="entry name" value="Glyco_hydro18_cat"/>
</dbReference>
<dbReference type="EMBL" id="JAANQT010000031">
    <property type="protein sequence ID" value="KAG1315630.1"/>
    <property type="molecule type" value="Genomic_DNA"/>
</dbReference>
<comment type="caution">
    <text evidence="3">The sequence shown here is derived from an EMBL/GenBank/DDBJ whole genome shotgun (WGS) entry which is preliminary data.</text>
</comment>
<dbReference type="InterPro" id="IPR050314">
    <property type="entry name" value="Glycosyl_Hydrlase_18"/>
</dbReference>
<dbReference type="GO" id="GO:0006032">
    <property type="term" value="P:chitin catabolic process"/>
    <property type="evidence" value="ECO:0007669"/>
    <property type="project" value="TreeGrafter"/>
</dbReference>
<feature type="domain" description="GH18" evidence="2">
    <location>
        <begin position="25"/>
        <end position="400"/>
    </location>
</feature>
<organism evidence="3 4">
    <name type="scientific">Rhizopus oryzae</name>
    <name type="common">Mucormycosis agent</name>
    <name type="synonym">Rhizopus arrhizus var. delemar</name>
    <dbReference type="NCBI Taxonomy" id="64495"/>
    <lineage>
        <taxon>Eukaryota</taxon>
        <taxon>Fungi</taxon>
        <taxon>Fungi incertae sedis</taxon>
        <taxon>Mucoromycota</taxon>
        <taxon>Mucoromycotina</taxon>
        <taxon>Mucoromycetes</taxon>
        <taxon>Mucorales</taxon>
        <taxon>Mucorineae</taxon>
        <taxon>Rhizopodaceae</taxon>
        <taxon>Rhizopus</taxon>
    </lineage>
</organism>
<dbReference type="OrthoDB" id="76388at2759"/>
<dbReference type="GO" id="GO:0004568">
    <property type="term" value="F:chitinase activity"/>
    <property type="evidence" value="ECO:0007669"/>
    <property type="project" value="TreeGrafter"/>
</dbReference>
<accession>A0A9P6XJU7</accession>
<keyword evidence="4" id="KW-1185">Reference proteome</keyword>
<dbReference type="InterPro" id="IPR017853">
    <property type="entry name" value="GH"/>
</dbReference>
<dbReference type="GO" id="GO:0005975">
    <property type="term" value="P:carbohydrate metabolic process"/>
    <property type="evidence" value="ECO:0007669"/>
    <property type="project" value="InterPro"/>
</dbReference>
<dbReference type="Pfam" id="PF00704">
    <property type="entry name" value="Glyco_hydro_18"/>
    <property type="match status" value="1"/>
</dbReference>
<evidence type="ECO:0000313" key="3">
    <source>
        <dbReference type="EMBL" id="KAG1315630.1"/>
    </source>
</evidence>
<dbReference type="GO" id="GO:0005576">
    <property type="term" value="C:extracellular region"/>
    <property type="evidence" value="ECO:0007669"/>
    <property type="project" value="TreeGrafter"/>
</dbReference>
<dbReference type="PANTHER" id="PTHR11177:SF317">
    <property type="entry name" value="CHITINASE 12-RELATED"/>
    <property type="match status" value="1"/>
</dbReference>
<dbReference type="InterPro" id="IPR011583">
    <property type="entry name" value="Chitinase_II/V-like_cat"/>
</dbReference>
<dbReference type="PANTHER" id="PTHR11177">
    <property type="entry name" value="CHITINASE"/>
    <property type="match status" value="1"/>
</dbReference>
<dbReference type="GO" id="GO:0008061">
    <property type="term" value="F:chitin binding"/>
    <property type="evidence" value="ECO:0007669"/>
    <property type="project" value="InterPro"/>
</dbReference>
<evidence type="ECO:0000313" key="4">
    <source>
        <dbReference type="Proteomes" id="UP000716291"/>
    </source>
</evidence>
<evidence type="ECO:0000259" key="2">
    <source>
        <dbReference type="PROSITE" id="PS51910"/>
    </source>
</evidence>
<keyword evidence="1" id="KW-0732">Signal</keyword>
<dbReference type="SMART" id="SM00636">
    <property type="entry name" value="Glyco_18"/>
    <property type="match status" value="1"/>
</dbReference>
<dbReference type="AlphaFoldDB" id="A0A9P6XJU7"/>
<feature type="chain" id="PRO_5040450088" description="GH18 domain-containing protein" evidence="1">
    <location>
        <begin position="20"/>
        <end position="401"/>
    </location>
</feature>
<reference evidence="3" key="1">
    <citation type="journal article" date="2020" name="Microb. Genom.">
        <title>Genetic diversity of clinical and environmental Mucorales isolates obtained from an investigation of mucormycosis cases among solid organ transplant recipients.</title>
        <authorList>
            <person name="Nguyen M.H."/>
            <person name="Kaul D."/>
            <person name="Muto C."/>
            <person name="Cheng S.J."/>
            <person name="Richter R.A."/>
            <person name="Bruno V.M."/>
            <person name="Liu G."/>
            <person name="Beyhan S."/>
            <person name="Sundermann A.J."/>
            <person name="Mounaud S."/>
            <person name="Pasculle A.W."/>
            <person name="Nierman W.C."/>
            <person name="Driscoll E."/>
            <person name="Cumbie R."/>
            <person name="Clancy C.J."/>
            <person name="Dupont C.L."/>
        </authorList>
    </citation>
    <scope>NUCLEOTIDE SEQUENCE</scope>
    <source>
        <strain evidence="3">GL11</strain>
    </source>
</reference>
<dbReference type="InterPro" id="IPR029070">
    <property type="entry name" value="Chitinase_insertion_sf"/>
</dbReference>
<gene>
    <name evidence="3" type="ORF">G6F64_000509</name>
</gene>
<protein>
    <recommendedName>
        <fullName evidence="2">GH18 domain-containing protein</fullName>
    </recommendedName>
</protein>
<name>A0A9P6XJU7_RHIOR</name>
<evidence type="ECO:0000256" key="1">
    <source>
        <dbReference type="SAM" id="SignalP"/>
    </source>
</evidence>